<proteinExistence type="predicted"/>
<dbReference type="Pfam" id="PF01844">
    <property type="entry name" value="HNH"/>
    <property type="match status" value="1"/>
</dbReference>
<accession>A0A150WIU9</accession>
<dbReference type="CDD" id="cd00085">
    <property type="entry name" value="HNHc"/>
    <property type="match status" value="1"/>
</dbReference>
<reference evidence="2 3" key="1">
    <citation type="submission" date="2016-03" db="EMBL/GenBank/DDBJ databases">
        <authorList>
            <person name="Ploux O."/>
        </authorList>
    </citation>
    <scope>NUCLEOTIDE SEQUENCE [LARGE SCALE GENOMIC DNA]</scope>
    <source>
        <strain evidence="2 3">R0</strain>
    </source>
</reference>
<protein>
    <recommendedName>
        <fullName evidence="1">HNH nuclease domain-containing protein</fullName>
    </recommendedName>
</protein>
<evidence type="ECO:0000313" key="2">
    <source>
        <dbReference type="EMBL" id="KYG63717.1"/>
    </source>
</evidence>
<evidence type="ECO:0000313" key="3">
    <source>
        <dbReference type="Proteomes" id="UP000075320"/>
    </source>
</evidence>
<dbReference type="Proteomes" id="UP000075320">
    <property type="component" value="Unassembled WGS sequence"/>
</dbReference>
<keyword evidence="3" id="KW-1185">Reference proteome</keyword>
<dbReference type="Gene3D" id="1.10.30.50">
    <property type="match status" value="1"/>
</dbReference>
<organism evidence="2 3">
    <name type="scientific">Bdellovibrio bacteriovorus</name>
    <dbReference type="NCBI Taxonomy" id="959"/>
    <lineage>
        <taxon>Bacteria</taxon>
        <taxon>Pseudomonadati</taxon>
        <taxon>Bdellovibrionota</taxon>
        <taxon>Bdellovibrionia</taxon>
        <taxon>Bdellovibrionales</taxon>
        <taxon>Pseudobdellovibrionaceae</taxon>
        <taxon>Bdellovibrio</taxon>
    </lineage>
</organism>
<sequence length="297" mass="34283">MLHKLSNTELLDKTKAIASQERKVQVELLWHLLEIQNRRLYLEIGFPSLYDYVVKELGYGHGAAYRRIQAMRLIESVPDVAEKIEEGSINLSTASQVQNFIKSERKNGGSVSYKQRVEMINAIENKSARDVEKHLINLKPENVIRPEKIRMVTPEIIEMRLMIPDDLKEKMDKLRQIFSHRIPDMTYLALMEYLVNQALKKVEKKHKSSSPALRLKAPEGHLLSKRNIPSTLRHAVWLRDGGVCSYQDPQTGRKCGGRNFVQVDHIHPWSKGGENKLENLQLLCAEHNRHKNNRTPS</sequence>
<feature type="domain" description="HNH nuclease" evidence="1">
    <location>
        <begin position="231"/>
        <end position="289"/>
    </location>
</feature>
<dbReference type="GO" id="GO:0003676">
    <property type="term" value="F:nucleic acid binding"/>
    <property type="evidence" value="ECO:0007669"/>
    <property type="project" value="InterPro"/>
</dbReference>
<name>A0A150WIU9_BDEBC</name>
<dbReference type="SMART" id="SM00507">
    <property type="entry name" value="HNHc"/>
    <property type="match status" value="1"/>
</dbReference>
<dbReference type="InterPro" id="IPR002711">
    <property type="entry name" value="HNH"/>
</dbReference>
<comment type="caution">
    <text evidence="2">The sequence shown here is derived from an EMBL/GenBank/DDBJ whole genome shotgun (WGS) entry which is preliminary data.</text>
</comment>
<gene>
    <name evidence="2" type="ORF">AZI86_12895</name>
</gene>
<dbReference type="EMBL" id="LUKE01000003">
    <property type="protein sequence ID" value="KYG63717.1"/>
    <property type="molecule type" value="Genomic_DNA"/>
</dbReference>
<dbReference type="GO" id="GO:0008270">
    <property type="term" value="F:zinc ion binding"/>
    <property type="evidence" value="ECO:0007669"/>
    <property type="project" value="InterPro"/>
</dbReference>
<evidence type="ECO:0000259" key="1">
    <source>
        <dbReference type="SMART" id="SM00507"/>
    </source>
</evidence>
<dbReference type="GO" id="GO:0004519">
    <property type="term" value="F:endonuclease activity"/>
    <property type="evidence" value="ECO:0007669"/>
    <property type="project" value="InterPro"/>
</dbReference>
<dbReference type="InterPro" id="IPR003615">
    <property type="entry name" value="HNH_nuc"/>
</dbReference>
<dbReference type="AlphaFoldDB" id="A0A150WIU9"/>